<feature type="domain" description="EamA" evidence="7">
    <location>
        <begin position="8"/>
        <end position="143"/>
    </location>
</feature>
<feature type="transmembrane region" description="Helical" evidence="6">
    <location>
        <begin position="71"/>
        <end position="89"/>
    </location>
</feature>
<evidence type="ECO:0000313" key="9">
    <source>
        <dbReference type="EMBL" id="CAB4630641.1"/>
    </source>
</evidence>
<feature type="transmembrane region" description="Helical" evidence="6">
    <location>
        <begin position="127"/>
        <end position="146"/>
    </location>
</feature>
<dbReference type="EMBL" id="CAEZSZ010000096">
    <property type="protein sequence ID" value="CAB4558861.1"/>
    <property type="molecule type" value="Genomic_DNA"/>
</dbReference>
<feature type="domain" description="EamA" evidence="7">
    <location>
        <begin position="154"/>
        <end position="298"/>
    </location>
</feature>
<feature type="transmembrane region" description="Helical" evidence="6">
    <location>
        <begin position="223"/>
        <end position="250"/>
    </location>
</feature>
<evidence type="ECO:0000256" key="2">
    <source>
        <dbReference type="ARBA" id="ARBA00022475"/>
    </source>
</evidence>
<evidence type="ECO:0000259" key="7">
    <source>
        <dbReference type="Pfam" id="PF00892"/>
    </source>
</evidence>
<dbReference type="PANTHER" id="PTHR42920:SF5">
    <property type="entry name" value="EAMA DOMAIN-CONTAINING PROTEIN"/>
    <property type="match status" value="1"/>
</dbReference>
<feature type="transmembrane region" description="Helical" evidence="6">
    <location>
        <begin position="257"/>
        <end position="277"/>
    </location>
</feature>
<dbReference type="EMBL" id="CAEZVO010000031">
    <property type="protein sequence ID" value="CAB4630641.1"/>
    <property type="molecule type" value="Genomic_DNA"/>
</dbReference>
<dbReference type="PANTHER" id="PTHR42920">
    <property type="entry name" value="OS03G0707200 PROTEIN-RELATED"/>
    <property type="match status" value="1"/>
</dbReference>
<evidence type="ECO:0000256" key="5">
    <source>
        <dbReference type="ARBA" id="ARBA00023136"/>
    </source>
</evidence>
<evidence type="ECO:0000256" key="4">
    <source>
        <dbReference type="ARBA" id="ARBA00022989"/>
    </source>
</evidence>
<protein>
    <submittedName>
        <fullName evidence="9">Unannotated protein</fullName>
    </submittedName>
</protein>
<feature type="transmembrane region" description="Helical" evidence="6">
    <location>
        <begin position="95"/>
        <end position="120"/>
    </location>
</feature>
<keyword evidence="5 6" id="KW-0472">Membrane</keyword>
<feature type="transmembrane region" description="Helical" evidence="6">
    <location>
        <begin position="283"/>
        <end position="302"/>
    </location>
</feature>
<evidence type="ECO:0000313" key="8">
    <source>
        <dbReference type="EMBL" id="CAB4558861.1"/>
    </source>
</evidence>
<dbReference type="InterPro" id="IPR037185">
    <property type="entry name" value="EmrE-like"/>
</dbReference>
<feature type="transmembrane region" description="Helical" evidence="6">
    <location>
        <begin position="152"/>
        <end position="172"/>
    </location>
</feature>
<organism evidence="9">
    <name type="scientific">freshwater metagenome</name>
    <dbReference type="NCBI Taxonomy" id="449393"/>
    <lineage>
        <taxon>unclassified sequences</taxon>
        <taxon>metagenomes</taxon>
        <taxon>ecological metagenomes</taxon>
    </lineage>
</organism>
<feature type="transmembrane region" description="Helical" evidence="6">
    <location>
        <begin position="40"/>
        <end position="59"/>
    </location>
</feature>
<reference evidence="9" key="1">
    <citation type="submission" date="2020-05" db="EMBL/GenBank/DDBJ databases">
        <authorList>
            <person name="Chiriac C."/>
            <person name="Salcher M."/>
            <person name="Ghai R."/>
            <person name="Kavagutti S V."/>
        </authorList>
    </citation>
    <scope>NUCLEOTIDE SEQUENCE</scope>
</reference>
<dbReference type="InterPro" id="IPR051258">
    <property type="entry name" value="Diverse_Substrate_Transporter"/>
</dbReference>
<gene>
    <name evidence="8" type="ORF">UFOPK1561_00780</name>
    <name evidence="9" type="ORF">UFOPK2044_00349</name>
</gene>
<dbReference type="GO" id="GO:0005886">
    <property type="term" value="C:plasma membrane"/>
    <property type="evidence" value="ECO:0007669"/>
    <property type="project" value="UniProtKB-SubCell"/>
</dbReference>
<keyword evidence="4 6" id="KW-1133">Transmembrane helix</keyword>
<accession>A0A6J6J1D0</accession>
<dbReference type="SUPFAM" id="SSF103481">
    <property type="entry name" value="Multidrug resistance efflux transporter EmrE"/>
    <property type="match status" value="2"/>
</dbReference>
<name>A0A6J6J1D0_9ZZZZ</name>
<keyword evidence="2" id="KW-1003">Cell membrane</keyword>
<evidence type="ECO:0000256" key="6">
    <source>
        <dbReference type="SAM" id="Phobius"/>
    </source>
</evidence>
<dbReference type="AlphaFoldDB" id="A0A6J6J1D0"/>
<dbReference type="Pfam" id="PF00892">
    <property type="entry name" value="EamA"/>
    <property type="match status" value="2"/>
</dbReference>
<evidence type="ECO:0000256" key="1">
    <source>
        <dbReference type="ARBA" id="ARBA00004651"/>
    </source>
</evidence>
<dbReference type="InterPro" id="IPR000620">
    <property type="entry name" value="EamA_dom"/>
</dbReference>
<comment type="subcellular location">
    <subcellularLocation>
        <location evidence="1">Cell membrane</location>
        <topology evidence="1">Multi-pass membrane protein</topology>
    </subcellularLocation>
</comment>
<sequence length="308" mass="33599">MKTKNPLLGAALAFIAALLFGLNASTSKIVMQAGVTPEQIVLFRSLATALIAAVVLMFTKPAAFKVRPSEWKFLISFGIIGVALMQWAYSNAVRSLPVGIALLIEYTAIIIVPAVVWILFKEKSRKRLWIGVALVLTGLLIVSEVWNSTLNPVGVFFAFAAAIFLSVYFIMGERSHLTRDPISTLFYTMLISSVFWLVISPWWEFDIQIATTPLDLGGNLSGMLLPGWFMIVWIGILGSFLPMLLSFVALGQLNATGVGVISTAETIFAFLFGYLWLGEMINGLQMIGGVLVITGIVVAQLARAKKYA</sequence>
<feature type="transmembrane region" description="Helical" evidence="6">
    <location>
        <begin position="184"/>
        <end position="203"/>
    </location>
</feature>
<evidence type="ECO:0000256" key="3">
    <source>
        <dbReference type="ARBA" id="ARBA00022692"/>
    </source>
</evidence>
<keyword evidence="3 6" id="KW-0812">Transmembrane</keyword>
<dbReference type="Gene3D" id="1.10.3730.20">
    <property type="match status" value="1"/>
</dbReference>
<proteinExistence type="predicted"/>